<organism evidence="2 3">
    <name type="scientific">Anabarilius grahami</name>
    <name type="common">Kanglang fish</name>
    <name type="synonym">Barilius grahami</name>
    <dbReference type="NCBI Taxonomy" id="495550"/>
    <lineage>
        <taxon>Eukaryota</taxon>
        <taxon>Metazoa</taxon>
        <taxon>Chordata</taxon>
        <taxon>Craniata</taxon>
        <taxon>Vertebrata</taxon>
        <taxon>Euteleostomi</taxon>
        <taxon>Actinopterygii</taxon>
        <taxon>Neopterygii</taxon>
        <taxon>Teleostei</taxon>
        <taxon>Ostariophysi</taxon>
        <taxon>Cypriniformes</taxon>
        <taxon>Xenocyprididae</taxon>
        <taxon>Xenocypridinae</taxon>
        <taxon>Xenocypridinae incertae sedis</taxon>
        <taxon>Anabarilius</taxon>
    </lineage>
</organism>
<evidence type="ECO:0000313" key="3">
    <source>
        <dbReference type="Proteomes" id="UP000281406"/>
    </source>
</evidence>
<comment type="caution">
    <text evidence="2">The sequence shown here is derived from an EMBL/GenBank/DDBJ whole genome shotgun (WGS) entry which is preliminary data.</text>
</comment>
<evidence type="ECO:0000313" key="2">
    <source>
        <dbReference type="EMBL" id="ROK76659.1"/>
    </source>
</evidence>
<dbReference type="AlphaFoldDB" id="A0A3N0Y159"/>
<protein>
    <submittedName>
        <fullName evidence="2">Uncharacterized protein</fullName>
    </submittedName>
</protein>
<proteinExistence type="predicted"/>
<feature type="coiled-coil region" evidence="1">
    <location>
        <begin position="97"/>
        <end position="134"/>
    </location>
</feature>
<keyword evidence="1" id="KW-0175">Coiled coil</keyword>
<dbReference type="OrthoDB" id="8947868at2759"/>
<dbReference type="EMBL" id="RJVU01055667">
    <property type="protein sequence ID" value="ROK76659.1"/>
    <property type="molecule type" value="Genomic_DNA"/>
</dbReference>
<dbReference type="Proteomes" id="UP000281406">
    <property type="component" value="Unassembled WGS sequence"/>
</dbReference>
<evidence type="ECO:0000256" key="1">
    <source>
        <dbReference type="SAM" id="Coils"/>
    </source>
</evidence>
<reference evidence="2 3" key="1">
    <citation type="submission" date="2018-10" db="EMBL/GenBank/DDBJ databases">
        <title>Genome assembly for a Yunnan-Guizhou Plateau 3E fish, Anabarilius grahami (Regan), and its evolutionary and genetic applications.</title>
        <authorList>
            <person name="Jiang W."/>
        </authorList>
    </citation>
    <scope>NUCLEOTIDE SEQUENCE [LARGE SCALE GENOMIC DNA]</scope>
    <source>
        <strain evidence="2">AG-KIZ</strain>
        <tissue evidence="2">Muscle</tissue>
    </source>
</reference>
<name>A0A3N0Y159_ANAGA</name>
<accession>A0A3N0Y159</accession>
<keyword evidence="3" id="KW-1185">Reference proteome</keyword>
<gene>
    <name evidence="2" type="ORF">DPX16_4664</name>
</gene>
<sequence>MEPWGILLVKENVCLATARRLCLIGSHLRLEDGQWAWLLCGSDSGNRRLSQQDGECVLVLRMEKKVCVIQTDFHQCRPIIAIHSKPLAHVHPLQPRAQAEMRDRDELKKAIEQTDRLLSRVRQLEGENSELCKEKHEVFVRMRAAGTHEADADELVATKADCGVGSRWQRLGPKLPRHTELMLDSRRPSSTSILRLLKMKCLSIPAGGSS</sequence>